<sequence length="90" mass="9627">MSIDNEAVEERVLRIVAAALRAAPGEDTPGPDTDLWSVGLDSLGSVSLMVGLEDEFGVEFPDSMLDRKTFSTVRSISEAIRSLVGSTVDQ</sequence>
<comment type="caution">
    <text evidence="4">The sequence shown here is derived from an EMBL/GenBank/DDBJ whole genome shotgun (WGS) entry which is preliminary data.</text>
</comment>
<dbReference type="InterPro" id="IPR009081">
    <property type="entry name" value="PP-bd_ACP"/>
</dbReference>
<keyword evidence="1" id="KW-0596">Phosphopantetheine</keyword>
<dbReference type="RefSeq" id="WP_145786836.1">
    <property type="nucleotide sequence ID" value="NZ_BAAABR010000014.1"/>
</dbReference>
<proteinExistence type="predicted"/>
<gene>
    <name evidence="4" type="ORF">FB465_0288</name>
</gene>
<reference evidence="4 5" key="1">
    <citation type="submission" date="2019-06" db="EMBL/GenBank/DDBJ databases">
        <title>Sequencing the genomes of 1000 actinobacteria strains.</title>
        <authorList>
            <person name="Klenk H.-P."/>
        </authorList>
    </citation>
    <scope>NUCLEOTIDE SEQUENCE [LARGE SCALE GENOMIC DNA]</scope>
    <source>
        <strain evidence="4 5">DSM 41649</strain>
    </source>
</reference>
<evidence type="ECO:0000256" key="1">
    <source>
        <dbReference type="ARBA" id="ARBA00022450"/>
    </source>
</evidence>
<dbReference type="Proteomes" id="UP000318416">
    <property type="component" value="Unassembled WGS sequence"/>
</dbReference>
<dbReference type="GO" id="GO:0031177">
    <property type="term" value="F:phosphopantetheine binding"/>
    <property type="evidence" value="ECO:0007669"/>
    <property type="project" value="InterPro"/>
</dbReference>
<dbReference type="OrthoDB" id="2665189at2"/>
<dbReference type="GO" id="GO:0017000">
    <property type="term" value="P:antibiotic biosynthetic process"/>
    <property type="evidence" value="ECO:0007669"/>
    <property type="project" value="UniProtKB-ARBA"/>
</dbReference>
<evidence type="ECO:0000259" key="3">
    <source>
        <dbReference type="PROSITE" id="PS50075"/>
    </source>
</evidence>
<keyword evidence="5" id="KW-1185">Reference proteome</keyword>
<dbReference type="SMART" id="SM00823">
    <property type="entry name" value="PKS_PP"/>
    <property type="match status" value="1"/>
</dbReference>
<dbReference type="EMBL" id="VIVR01000001">
    <property type="protein sequence ID" value="TWE15395.1"/>
    <property type="molecule type" value="Genomic_DNA"/>
</dbReference>
<evidence type="ECO:0000313" key="5">
    <source>
        <dbReference type="Proteomes" id="UP000318416"/>
    </source>
</evidence>
<dbReference type="AlphaFoldDB" id="A0A561EIF4"/>
<evidence type="ECO:0000313" key="4">
    <source>
        <dbReference type="EMBL" id="TWE15395.1"/>
    </source>
</evidence>
<dbReference type="Pfam" id="PF00550">
    <property type="entry name" value="PP-binding"/>
    <property type="match status" value="1"/>
</dbReference>
<dbReference type="PROSITE" id="PS50075">
    <property type="entry name" value="CARRIER"/>
    <property type="match status" value="1"/>
</dbReference>
<dbReference type="Gene3D" id="1.10.1200.10">
    <property type="entry name" value="ACP-like"/>
    <property type="match status" value="1"/>
</dbReference>
<protein>
    <submittedName>
        <fullName evidence="4">Acyl carrier protein</fullName>
    </submittedName>
</protein>
<feature type="domain" description="Carrier" evidence="3">
    <location>
        <begin position="6"/>
        <end position="84"/>
    </location>
</feature>
<keyword evidence="2" id="KW-0597">Phosphoprotein</keyword>
<evidence type="ECO:0000256" key="2">
    <source>
        <dbReference type="ARBA" id="ARBA00022553"/>
    </source>
</evidence>
<dbReference type="SUPFAM" id="SSF47336">
    <property type="entry name" value="ACP-like"/>
    <property type="match status" value="1"/>
</dbReference>
<dbReference type="InterPro" id="IPR036736">
    <property type="entry name" value="ACP-like_sf"/>
</dbReference>
<name>A0A561EIF4_9ACTN</name>
<accession>A0A561EIF4</accession>
<organism evidence="4 5">
    <name type="scientific">Kitasatospora atroaurantiaca</name>
    <dbReference type="NCBI Taxonomy" id="285545"/>
    <lineage>
        <taxon>Bacteria</taxon>
        <taxon>Bacillati</taxon>
        <taxon>Actinomycetota</taxon>
        <taxon>Actinomycetes</taxon>
        <taxon>Kitasatosporales</taxon>
        <taxon>Streptomycetaceae</taxon>
        <taxon>Kitasatospora</taxon>
    </lineage>
</organism>
<dbReference type="InterPro" id="IPR020806">
    <property type="entry name" value="PKS_PP-bd"/>
</dbReference>